<organism evidence="2 3">
    <name type="scientific">candidate division CPR3 bacterium GW2011_GWF2_35_18</name>
    <dbReference type="NCBI Taxonomy" id="1618350"/>
    <lineage>
        <taxon>Bacteria</taxon>
        <taxon>Bacteria division CPR3</taxon>
    </lineage>
</organism>
<feature type="transmembrane region" description="Helical" evidence="1">
    <location>
        <begin position="166"/>
        <end position="183"/>
    </location>
</feature>
<dbReference type="PANTHER" id="PTHR41771">
    <property type="entry name" value="MEMBRANE PROTEIN-RELATED"/>
    <property type="match status" value="1"/>
</dbReference>
<sequence>MRKKILFLIIILLTLIVYPNPIFAQSEVESSSSFQTETLEAKVIKILEEKDHFQKLELQINIGSRKGETVIVENGGGEVESVYIPMYKEGDQVVLMRQSSDNNQEIFYITDYVRRSPLFWLVLFFLVIVLVVGKWRGLSSLFGLGLTFFVILMFIVPQIASGRDPVFITIVGSLLILPLTFYLSHGINKKTHIALLGTFIAVIMTGILSGLFIYFGKLTGYFSEEVGILSALKAGSINMQGLLLSGIIIGTLGVLDDITISQAAIVMQLYEISVGKVRFQEIFKRAMEVGKDHIASMINTLFLVYTGASLPLLLLFTNNPRPFLELINYEPIATEIIRTLVGSIGLIMAVPITTLISIYFMKRNTLYLDKTKYRS</sequence>
<evidence type="ECO:0000313" key="3">
    <source>
        <dbReference type="Proteomes" id="UP000034581"/>
    </source>
</evidence>
<dbReference type="Proteomes" id="UP000034581">
    <property type="component" value="Unassembled WGS sequence"/>
</dbReference>
<evidence type="ECO:0008006" key="4">
    <source>
        <dbReference type="Google" id="ProtNLM"/>
    </source>
</evidence>
<feature type="transmembrane region" description="Helical" evidence="1">
    <location>
        <begin position="235"/>
        <end position="255"/>
    </location>
</feature>
<protein>
    <recommendedName>
        <fullName evidence="4">YibE/F family protein</fullName>
    </recommendedName>
</protein>
<feature type="transmembrane region" description="Helical" evidence="1">
    <location>
        <begin position="336"/>
        <end position="360"/>
    </location>
</feature>
<keyword evidence="1" id="KW-0812">Transmembrane</keyword>
<dbReference type="Pfam" id="PF07907">
    <property type="entry name" value="YibE_F"/>
    <property type="match status" value="1"/>
</dbReference>
<reference evidence="2 3" key="1">
    <citation type="journal article" date="2015" name="Nature">
        <title>rRNA introns, odd ribosomes, and small enigmatic genomes across a large radiation of phyla.</title>
        <authorList>
            <person name="Brown C.T."/>
            <person name="Hug L.A."/>
            <person name="Thomas B.C."/>
            <person name="Sharon I."/>
            <person name="Castelle C.J."/>
            <person name="Singh A."/>
            <person name="Wilkins M.J."/>
            <person name="Williams K.H."/>
            <person name="Banfield J.F."/>
        </authorList>
    </citation>
    <scope>NUCLEOTIDE SEQUENCE [LARGE SCALE GENOMIC DNA]</scope>
</reference>
<name>A0A0G0BJT3_UNCC3</name>
<feature type="transmembrane region" description="Helical" evidence="1">
    <location>
        <begin position="117"/>
        <end position="133"/>
    </location>
</feature>
<dbReference type="STRING" id="1618350.UR67_C0003G0022"/>
<evidence type="ECO:0000313" key="2">
    <source>
        <dbReference type="EMBL" id="KKP69744.1"/>
    </source>
</evidence>
<evidence type="ECO:0000256" key="1">
    <source>
        <dbReference type="SAM" id="Phobius"/>
    </source>
</evidence>
<gene>
    <name evidence="2" type="ORF">UR67_C0003G0022</name>
</gene>
<feature type="transmembrane region" description="Helical" evidence="1">
    <location>
        <begin position="195"/>
        <end position="215"/>
    </location>
</feature>
<dbReference type="AlphaFoldDB" id="A0A0G0BJT3"/>
<comment type="caution">
    <text evidence="2">The sequence shown here is derived from an EMBL/GenBank/DDBJ whole genome shotgun (WGS) entry which is preliminary data.</text>
</comment>
<feature type="transmembrane region" description="Helical" evidence="1">
    <location>
        <begin position="294"/>
        <end position="316"/>
    </location>
</feature>
<keyword evidence="1" id="KW-1133">Transmembrane helix</keyword>
<dbReference type="EMBL" id="LBQB01000003">
    <property type="protein sequence ID" value="KKP69744.1"/>
    <property type="molecule type" value="Genomic_DNA"/>
</dbReference>
<feature type="transmembrane region" description="Helical" evidence="1">
    <location>
        <begin position="140"/>
        <end position="160"/>
    </location>
</feature>
<dbReference type="PANTHER" id="PTHR41771:SF1">
    <property type="entry name" value="MEMBRANE PROTEIN"/>
    <property type="match status" value="1"/>
</dbReference>
<accession>A0A0G0BJT3</accession>
<proteinExistence type="predicted"/>
<keyword evidence="1" id="KW-0472">Membrane</keyword>
<dbReference type="InterPro" id="IPR012507">
    <property type="entry name" value="YibE_F"/>
</dbReference>